<dbReference type="Pfam" id="PF00528">
    <property type="entry name" value="BPD_transp_1"/>
    <property type="match status" value="1"/>
</dbReference>
<dbReference type="InterPro" id="IPR035906">
    <property type="entry name" value="MetI-like_sf"/>
</dbReference>
<evidence type="ECO:0000256" key="3">
    <source>
        <dbReference type="ARBA" id="ARBA00022475"/>
    </source>
</evidence>
<evidence type="ECO:0000256" key="2">
    <source>
        <dbReference type="ARBA" id="ARBA00022448"/>
    </source>
</evidence>
<organism evidence="9">
    <name type="scientific">Solibacter usitatus (strain Ellin6076)</name>
    <dbReference type="NCBI Taxonomy" id="234267"/>
    <lineage>
        <taxon>Bacteria</taxon>
        <taxon>Pseudomonadati</taxon>
        <taxon>Acidobacteriota</taxon>
        <taxon>Terriglobia</taxon>
        <taxon>Bryobacterales</taxon>
        <taxon>Solibacteraceae</taxon>
        <taxon>Candidatus Solibacter</taxon>
    </lineage>
</organism>
<dbReference type="KEGG" id="sus:Acid_3458"/>
<feature type="transmembrane region" description="Helical" evidence="7">
    <location>
        <begin position="240"/>
        <end position="267"/>
    </location>
</feature>
<dbReference type="EMBL" id="CP000473">
    <property type="protein sequence ID" value="ABJ84431.1"/>
    <property type="molecule type" value="Genomic_DNA"/>
</dbReference>
<feature type="transmembrane region" description="Helical" evidence="7">
    <location>
        <begin position="99"/>
        <end position="122"/>
    </location>
</feature>
<dbReference type="InterPro" id="IPR045621">
    <property type="entry name" value="BPD_transp_1_N"/>
</dbReference>
<accession>Q021F8</accession>
<feature type="transmembrane region" description="Helical" evidence="7">
    <location>
        <begin position="287"/>
        <end position="311"/>
    </location>
</feature>
<feature type="transmembrane region" description="Helical" evidence="7">
    <location>
        <begin position="134"/>
        <end position="156"/>
    </location>
</feature>
<sequence precursor="true">MKYAIRRLLHSVLLLGALSVLSFLFADFAPGDFYSEMRFNPRISAGTIEAMRAERGLDRPLPARYAAWLGSVARGEFGYSLAYSAPVGPLIWQRIPGTLTLTMTATLAAWLLAVPLGIWNASRRGSWSDSLTKAILSVLMAIPDILLAVVFLVLAVESGWLPAGGMHSPGAEGWSAAQRFGDTLRHLVVPVAVLVLGMLPVLTRHVRAAMVEALDAPFALAARAHGIPRRRILFRHVLPAALNPLVTLFGFSLGTLLSASLLIEVIVGWPGLGPLFLEAILARDFALVLGVVMVSATLLISGNLAADLLLYRADPRIRTR</sequence>
<dbReference type="InParanoid" id="Q021F8"/>
<keyword evidence="4 7" id="KW-0812">Transmembrane</keyword>
<comment type="similarity">
    <text evidence="7">Belongs to the binding-protein-dependent transport system permease family.</text>
</comment>
<evidence type="ECO:0000256" key="6">
    <source>
        <dbReference type="ARBA" id="ARBA00023136"/>
    </source>
</evidence>
<dbReference type="Gene3D" id="1.10.3720.10">
    <property type="entry name" value="MetI-like"/>
    <property type="match status" value="1"/>
</dbReference>
<keyword evidence="2 7" id="KW-0813">Transport</keyword>
<dbReference type="PROSITE" id="PS50928">
    <property type="entry name" value="ABC_TM1"/>
    <property type="match status" value="1"/>
</dbReference>
<dbReference type="STRING" id="234267.Acid_3458"/>
<feature type="domain" description="ABC transmembrane type-1" evidence="8">
    <location>
        <begin position="95"/>
        <end position="310"/>
    </location>
</feature>
<proteinExistence type="inferred from homology"/>
<evidence type="ECO:0000313" key="9">
    <source>
        <dbReference type="EMBL" id="ABJ84431.1"/>
    </source>
</evidence>
<dbReference type="AlphaFoldDB" id="Q021F8"/>
<evidence type="ECO:0000259" key="8">
    <source>
        <dbReference type="PROSITE" id="PS50928"/>
    </source>
</evidence>
<dbReference type="GO" id="GO:0005886">
    <property type="term" value="C:plasma membrane"/>
    <property type="evidence" value="ECO:0007669"/>
    <property type="project" value="UniProtKB-SubCell"/>
</dbReference>
<dbReference type="CDD" id="cd06261">
    <property type="entry name" value="TM_PBP2"/>
    <property type="match status" value="1"/>
</dbReference>
<dbReference type="HOGENOM" id="CLU_036879_1_1_0"/>
<evidence type="ECO:0000256" key="4">
    <source>
        <dbReference type="ARBA" id="ARBA00022692"/>
    </source>
</evidence>
<reference evidence="9" key="1">
    <citation type="submission" date="2006-10" db="EMBL/GenBank/DDBJ databases">
        <title>Complete sequence of Solibacter usitatus Ellin6076.</title>
        <authorList>
            <consortium name="US DOE Joint Genome Institute"/>
            <person name="Copeland A."/>
            <person name="Lucas S."/>
            <person name="Lapidus A."/>
            <person name="Barry K."/>
            <person name="Detter J.C."/>
            <person name="Glavina del Rio T."/>
            <person name="Hammon N."/>
            <person name="Israni S."/>
            <person name="Dalin E."/>
            <person name="Tice H."/>
            <person name="Pitluck S."/>
            <person name="Thompson L.S."/>
            <person name="Brettin T."/>
            <person name="Bruce D."/>
            <person name="Han C."/>
            <person name="Tapia R."/>
            <person name="Gilna P."/>
            <person name="Schmutz J."/>
            <person name="Larimer F."/>
            <person name="Land M."/>
            <person name="Hauser L."/>
            <person name="Kyrpides N."/>
            <person name="Mikhailova N."/>
            <person name="Janssen P.H."/>
            <person name="Kuske C.R."/>
            <person name="Richardson P."/>
        </authorList>
    </citation>
    <scope>NUCLEOTIDE SEQUENCE</scope>
    <source>
        <strain evidence="9">Ellin6076</strain>
    </source>
</reference>
<comment type="subcellular location">
    <subcellularLocation>
        <location evidence="1 7">Cell membrane</location>
        <topology evidence="1 7">Multi-pass membrane protein</topology>
    </subcellularLocation>
</comment>
<dbReference type="eggNOG" id="COG0601">
    <property type="taxonomic scope" value="Bacteria"/>
</dbReference>
<keyword evidence="6 7" id="KW-0472">Membrane</keyword>
<dbReference type="FunCoup" id="Q021F8">
    <property type="interactions" value="356"/>
</dbReference>
<dbReference type="PANTHER" id="PTHR30465:SF0">
    <property type="entry name" value="OLIGOPEPTIDE TRANSPORT SYSTEM PERMEASE PROTEIN APPB"/>
    <property type="match status" value="1"/>
</dbReference>
<dbReference type="PANTHER" id="PTHR30465">
    <property type="entry name" value="INNER MEMBRANE ABC TRANSPORTER"/>
    <property type="match status" value="1"/>
</dbReference>
<dbReference type="GO" id="GO:0055085">
    <property type="term" value="P:transmembrane transport"/>
    <property type="evidence" value="ECO:0007669"/>
    <property type="project" value="InterPro"/>
</dbReference>
<dbReference type="Pfam" id="PF19300">
    <property type="entry name" value="BPD_transp_1_N"/>
    <property type="match status" value="1"/>
</dbReference>
<dbReference type="InterPro" id="IPR000515">
    <property type="entry name" value="MetI-like"/>
</dbReference>
<keyword evidence="5 7" id="KW-1133">Transmembrane helix</keyword>
<name>Q021F8_SOLUE</name>
<feature type="transmembrane region" description="Helical" evidence="7">
    <location>
        <begin position="184"/>
        <end position="202"/>
    </location>
</feature>
<dbReference type="OrthoDB" id="9789439at2"/>
<gene>
    <name evidence="9" type="ordered locus">Acid_3458</name>
</gene>
<keyword evidence="3" id="KW-1003">Cell membrane</keyword>
<evidence type="ECO:0000256" key="7">
    <source>
        <dbReference type="RuleBase" id="RU363032"/>
    </source>
</evidence>
<evidence type="ECO:0000256" key="5">
    <source>
        <dbReference type="ARBA" id="ARBA00022989"/>
    </source>
</evidence>
<protein>
    <submittedName>
        <fullName evidence="9">Binding-protein-dependent transport systems inner membrane component</fullName>
    </submittedName>
</protein>
<dbReference type="SUPFAM" id="SSF161098">
    <property type="entry name" value="MetI-like"/>
    <property type="match status" value="1"/>
</dbReference>
<evidence type="ECO:0000256" key="1">
    <source>
        <dbReference type="ARBA" id="ARBA00004651"/>
    </source>
</evidence>